<feature type="transmembrane region" description="Helical" evidence="1">
    <location>
        <begin position="34"/>
        <end position="51"/>
    </location>
</feature>
<sequence>LLYYVVLLQDLLSFLSTQINKYYFLFKHMLTQTVGNYLLLETIIIVIALQAL</sequence>
<evidence type="ECO:0000256" key="1">
    <source>
        <dbReference type="SAM" id="Phobius"/>
    </source>
</evidence>
<protein>
    <submittedName>
        <fullName evidence="2">Uncharacterized protein</fullName>
    </submittedName>
</protein>
<feature type="non-terminal residue" evidence="2">
    <location>
        <position position="1"/>
    </location>
</feature>
<keyword evidence="1" id="KW-0472">Membrane</keyword>
<keyword evidence="1" id="KW-1133">Transmembrane helix</keyword>
<evidence type="ECO:0000313" key="3">
    <source>
        <dbReference type="Proteomes" id="UP000799753"/>
    </source>
</evidence>
<dbReference type="OrthoDB" id="3563855at2759"/>
<dbReference type="EMBL" id="MU006838">
    <property type="protein sequence ID" value="KAF2634336.1"/>
    <property type="molecule type" value="Genomic_DNA"/>
</dbReference>
<keyword evidence="3" id="KW-1185">Reference proteome</keyword>
<accession>A0A6A6RG68</accession>
<evidence type="ECO:0000313" key="2">
    <source>
        <dbReference type="EMBL" id="KAF2634336.1"/>
    </source>
</evidence>
<reference evidence="2" key="1">
    <citation type="journal article" date="2020" name="Stud. Mycol.">
        <title>101 Dothideomycetes genomes: a test case for predicting lifestyles and emergence of pathogens.</title>
        <authorList>
            <person name="Haridas S."/>
            <person name="Albert R."/>
            <person name="Binder M."/>
            <person name="Bloem J."/>
            <person name="Labutti K."/>
            <person name="Salamov A."/>
            <person name="Andreopoulos B."/>
            <person name="Baker S."/>
            <person name="Barry K."/>
            <person name="Bills G."/>
            <person name="Bluhm B."/>
            <person name="Cannon C."/>
            <person name="Castanera R."/>
            <person name="Culley D."/>
            <person name="Daum C."/>
            <person name="Ezra D."/>
            <person name="Gonzalez J."/>
            <person name="Henrissat B."/>
            <person name="Kuo A."/>
            <person name="Liang C."/>
            <person name="Lipzen A."/>
            <person name="Lutzoni F."/>
            <person name="Magnuson J."/>
            <person name="Mondo S."/>
            <person name="Nolan M."/>
            <person name="Ohm R."/>
            <person name="Pangilinan J."/>
            <person name="Park H.-J."/>
            <person name="Ramirez L."/>
            <person name="Alfaro M."/>
            <person name="Sun H."/>
            <person name="Tritt A."/>
            <person name="Yoshinaga Y."/>
            <person name="Zwiers L.-H."/>
            <person name="Turgeon B."/>
            <person name="Goodwin S."/>
            <person name="Spatafora J."/>
            <person name="Crous P."/>
            <person name="Grigoriev I."/>
        </authorList>
    </citation>
    <scope>NUCLEOTIDE SEQUENCE</scope>
    <source>
        <strain evidence="2">CBS 473.64</strain>
    </source>
</reference>
<gene>
    <name evidence="2" type="ORF">P280DRAFT_414004</name>
</gene>
<proteinExistence type="predicted"/>
<dbReference type="AlphaFoldDB" id="A0A6A6RG68"/>
<dbReference type="Proteomes" id="UP000799753">
    <property type="component" value="Unassembled WGS sequence"/>
</dbReference>
<keyword evidence="1" id="KW-0812">Transmembrane</keyword>
<name>A0A6A6RG68_9PLEO</name>
<organism evidence="2 3">
    <name type="scientific">Massarina eburnea CBS 473.64</name>
    <dbReference type="NCBI Taxonomy" id="1395130"/>
    <lineage>
        <taxon>Eukaryota</taxon>
        <taxon>Fungi</taxon>
        <taxon>Dikarya</taxon>
        <taxon>Ascomycota</taxon>
        <taxon>Pezizomycotina</taxon>
        <taxon>Dothideomycetes</taxon>
        <taxon>Pleosporomycetidae</taxon>
        <taxon>Pleosporales</taxon>
        <taxon>Massarineae</taxon>
        <taxon>Massarinaceae</taxon>
        <taxon>Massarina</taxon>
    </lineage>
</organism>